<dbReference type="SUPFAM" id="SSF47240">
    <property type="entry name" value="Ferritin-like"/>
    <property type="match status" value="1"/>
</dbReference>
<dbReference type="KEGG" id="cbw:RR42_m3241"/>
<dbReference type="RefSeq" id="WP_043348737.1">
    <property type="nucleotide sequence ID" value="NZ_CP010536.1"/>
</dbReference>
<organism evidence="2 3">
    <name type="scientific">Cupriavidus basilensis</name>
    <dbReference type="NCBI Taxonomy" id="68895"/>
    <lineage>
        <taxon>Bacteria</taxon>
        <taxon>Pseudomonadati</taxon>
        <taxon>Pseudomonadota</taxon>
        <taxon>Betaproteobacteria</taxon>
        <taxon>Burkholderiales</taxon>
        <taxon>Burkholderiaceae</taxon>
        <taxon>Cupriavidus</taxon>
    </lineage>
</organism>
<gene>
    <name evidence="2" type="ORF">RR42_m3241</name>
</gene>
<dbReference type="CDD" id="cd00657">
    <property type="entry name" value="Ferritin_like"/>
    <property type="match status" value="1"/>
</dbReference>
<proteinExistence type="predicted"/>
<name>A0A0C4YF63_9BURK</name>
<sequence length="211" mass="22305">MERMQSSTAQHERQAGEDTDSRILVAPDARRRGLLKVPGLFALGSLAVMSLGESMPAWAQVQSGSTKDDIAILNVALGLEYQAIAAYQVGAESGLLQKPVLETAVKFQTHHKAHAQVLAGTVSKMGGSPVMTKKPGEYGFPTDQLKTQADVLRFAAGLEKGATAAYLGVLPNFHNRELTKAAGSILGDEAMHWAILLSVLGEDPVPGAFVG</sequence>
<evidence type="ECO:0000313" key="2">
    <source>
        <dbReference type="EMBL" id="AJG20609.1"/>
    </source>
</evidence>
<feature type="region of interest" description="Disordered" evidence="1">
    <location>
        <begin position="1"/>
        <end position="23"/>
    </location>
</feature>
<reference evidence="2 3" key="1">
    <citation type="journal article" date="2015" name="Genome Announc.">
        <title>Complete Genome Sequence of Cupriavidus basilensis 4G11, Isolated from the Oak Ridge Field Research Center Site.</title>
        <authorList>
            <person name="Ray J."/>
            <person name="Waters R.J."/>
            <person name="Skerker J.M."/>
            <person name="Kuehl J.V."/>
            <person name="Price M.N."/>
            <person name="Huang J."/>
            <person name="Chakraborty R."/>
            <person name="Arkin A.P."/>
            <person name="Deutschbauer A."/>
        </authorList>
    </citation>
    <scope>NUCLEOTIDE SEQUENCE [LARGE SCALE GENOMIC DNA]</scope>
    <source>
        <strain evidence="2">4G11</strain>
    </source>
</reference>
<evidence type="ECO:0000256" key="1">
    <source>
        <dbReference type="SAM" id="MobiDB-lite"/>
    </source>
</evidence>
<dbReference type="STRING" id="68895.RR42_m3241"/>
<keyword evidence="3" id="KW-1185">Reference proteome</keyword>
<dbReference type="EMBL" id="CP010536">
    <property type="protein sequence ID" value="AJG20609.1"/>
    <property type="molecule type" value="Genomic_DNA"/>
</dbReference>
<evidence type="ECO:0000313" key="3">
    <source>
        <dbReference type="Proteomes" id="UP000031843"/>
    </source>
</evidence>
<protein>
    <submittedName>
        <fullName evidence="2">Putative exported protein</fullName>
    </submittedName>
</protein>
<dbReference type="OrthoDB" id="7571942at2"/>
<dbReference type="Proteomes" id="UP000031843">
    <property type="component" value="Chromosome main"/>
</dbReference>
<accession>A0A0C4YF63</accession>
<feature type="compositionally biased region" description="Basic and acidic residues" evidence="1">
    <location>
        <begin position="10"/>
        <end position="21"/>
    </location>
</feature>
<dbReference type="AlphaFoldDB" id="A0A0C4YF63"/>
<dbReference type="Pfam" id="PF13668">
    <property type="entry name" value="Ferritin_2"/>
    <property type="match status" value="1"/>
</dbReference>
<dbReference type="InterPro" id="IPR009078">
    <property type="entry name" value="Ferritin-like_SF"/>
</dbReference>
<dbReference type="Gene3D" id="1.20.1260.10">
    <property type="match status" value="1"/>
</dbReference>
<dbReference type="InterPro" id="IPR012347">
    <property type="entry name" value="Ferritin-like"/>
</dbReference>